<gene>
    <name evidence="2" type="ORF">ABHN84_03170</name>
</gene>
<evidence type="ECO:0000256" key="1">
    <source>
        <dbReference type="SAM" id="SignalP"/>
    </source>
</evidence>
<proteinExistence type="predicted"/>
<accession>A0ABV0FKC5</accession>
<dbReference type="EMBL" id="JBDPZN010000001">
    <property type="protein sequence ID" value="MEO3681288.1"/>
    <property type="molecule type" value="Genomic_DNA"/>
</dbReference>
<feature type="chain" id="PRO_5045807020" evidence="1">
    <location>
        <begin position="27"/>
        <end position="221"/>
    </location>
</feature>
<reference evidence="2 3" key="1">
    <citation type="submission" date="2024-05" db="EMBL/GenBank/DDBJ databases">
        <title>Genome sequencing of Marine Estuary Bacteria, Shewanella vesiculosa and S. baltica, and Pseudomonas syringae.</title>
        <authorList>
            <person name="Gurung A."/>
            <person name="Maclea K.S."/>
        </authorList>
    </citation>
    <scope>NUCLEOTIDE SEQUENCE [LARGE SCALE GENOMIC DNA]</scope>
    <source>
        <strain evidence="2 3">1A</strain>
    </source>
</reference>
<evidence type="ECO:0000313" key="2">
    <source>
        <dbReference type="EMBL" id="MEO3681288.1"/>
    </source>
</evidence>
<dbReference type="RefSeq" id="WP_182697497.1">
    <property type="nucleotide sequence ID" value="NZ_JAACRJ010000003.1"/>
</dbReference>
<sequence>MNKIAAIIGCSGCIGILFLFPSSASATSQIPMTFGEVGHSSATAVMSDDVQQLTKLSAKFGFLPPLDWKLAFNEKRGDMTMAEFVPSDESLNNWSRLVCMQGFKGLADDVEPEQFLNSMADTYRQHCQGQVIYQQLGSSKVDGLEAVHGLLGCTSMPNIHSASAVIETSFISPLQGEMGYFTVISDDDDVYLIHKSIRTDIFTPDTAPITIDNYRQFMTQP</sequence>
<organism evidence="2 3">
    <name type="scientific">Shewanella vesiculosa</name>
    <dbReference type="NCBI Taxonomy" id="518738"/>
    <lineage>
        <taxon>Bacteria</taxon>
        <taxon>Pseudomonadati</taxon>
        <taxon>Pseudomonadota</taxon>
        <taxon>Gammaproteobacteria</taxon>
        <taxon>Alteromonadales</taxon>
        <taxon>Shewanellaceae</taxon>
        <taxon>Shewanella</taxon>
    </lineage>
</organism>
<name>A0ABV0FKC5_9GAMM</name>
<dbReference type="GeneID" id="90569948"/>
<dbReference type="Proteomes" id="UP001477278">
    <property type="component" value="Unassembled WGS sequence"/>
</dbReference>
<evidence type="ECO:0000313" key="3">
    <source>
        <dbReference type="Proteomes" id="UP001477278"/>
    </source>
</evidence>
<comment type="caution">
    <text evidence="2">The sequence shown here is derived from an EMBL/GenBank/DDBJ whole genome shotgun (WGS) entry which is preliminary data.</text>
</comment>
<keyword evidence="3" id="KW-1185">Reference proteome</keyword>
<feature type="signal peptide" evidence="1">
    <location>
        <begin position="1"/>
        <end position="26"/>
    </location>
</feature>
<keyword evidence="1" id="KW-0732">Signal</keyword>
<protein>
    <submittedName>
        <fullName evidence="2">Uncharacterized protein</fullName>
    </submittedName>
</protein>